<organism evidence="1 2">
    <name type="scientific">Methanobrevibacter smithii</name>
    <dbReference type="NCBI Taxonomy" id="2173"/>
    <lineage>
        <taxon>Archaea</taxon>
        <taxon>Methanobacteriati</taxon>
        <taxon>Methanobacteriota</taxon>
        <taxon>Methanomada group</taxon>
        <taxon>Methanobacteria</taxon>
        <taxon>Methanobacteriales</taxon>
        <taxon>Methanobacteriaceae</taxon>
        <taxon>Methanobrevibacter</taxon>
    </lineage>
</organism>
<gene>
    <name evidence="1" type="ORF">BK798_01410</name>
</gene>
<dbReference type="AlphaFoldDB" id="A0A2H4U4X4"/>
<evidence type="ECO:0000313" key="1">
    <source>
        <dbReference type="EMBL" id="ATZ59161.1"/>
    </source>
</evidence>
<dbReference type="GeneID" id="35117993"/>
<protein>
    <submittedName>
        <fullName evidence="1">Uncharacterized protein</fullName>
    </submittedName>
</protein>
<name>A0A2H4U4X4_METSM</name>
<accession>A0A2H4U4X4</accession>
<reference evidence="1 2" key="1">
    <citation type="submission" date="2016-10" db="EMBL/GenBank/DDBJ databases">
        <authorList>
            <person name="Varghese N."/>
        </authorList>
    </citation>
    <scope>NUCLEOTIDE SEQUENCE [LARGE SCALE GENOMIC DNA]</scope>
    <source>
        <strain evidence="1 2">KB11</strain>
    </source>
</reference>
<proteinExistence type="predicted"/>
<dbReference type="Proteomes" id="UP000232133">
    <property type="component" value="Chromosome"/>
</dbReference>
<dbReference type="EMBL" id="CP017803">
    <property type="protein sequence ID" value="ATZ59161.1"/>
    <property type="molecule type" value="Genomic_DNA"/>
</dbReference>
<evidence type="ECO:0000313" key="2">
    <source>
        <dbReference type="Proteomes" id="UP000232133"/>
    </source>
</evidence>
<dbReference type="RefSeq" id="WP_100815197.1">
    <property type="nucleotide sequence ID" value="NZ_CP017803.1"/>
</dbReference>
<sequence>MVDPFCGGIKASNYRHVQRIYELNDISEDEKKIDTPMILKKNNPEIYSEVIELKNRLEKDIVNVKEALLFGQEPILNTNINEN</sequence>